<dbReference type="AlphaFoldDB" id="B8C6R0"/>
<sequence length="482" mass="54902">MYSLKHSPLSLQVMPQSPQEECKDDPKTPNAKPLLTVNTTPVFSWRSRQLQKVHRPMPASHHLYEKGTLNINVTSSKNVIGTTTGKTKNTNHRLNKEEEQSFLNRMEILQRQRQEKLERAAAKSIYDANTDKKLCKNCGTIQSYEEMIQGRLNCTNDGCVKLKSTYQLPKKFRLKQFEDRMKRSEQRRNFVLEQIEAERSISCVKKSRRQRELIDKVSRGGNNFQTRMEKDIAEREMMLNHIGETDDKKTYTFQPKLYVSEHLIRNRKGGLDSLAQPQKRYTEGYIAPEPGRRKKSKKKKGRKPLVSPWQQSALRLSVFRRRRADSRPPLSPQLPLGTHRHRTDTSSNLIMSQFILLLAVAVALLQMICSSAFVTPSPSTMVMSRVDIQRTAFISPLHASDDKDNTSATKTSLEDKMASWEASEEEIKAASLGGVVPGRADAFDLGLYVLFVPMVAALLGFFFFPMIIGNIDTSEFGPPPTI</sequence>
<feature type="transmembrane region" description="Helical" evidence="2">
    <location>
        <begin position="447"/>
        <end position="468"/>
    </location>
</feature>
<feature type="region of interest" description="Disordered" evidence="1">
    <location>
        <begin position="320"/>
        <end position="342"/>
    </location>
</feature>
<feature type="compositionally biased region" description="Polar residues" evidence="1">
    <location>
        <begin position="9"/>
        <end position="19"/>
    </location>
</feature>
<evidence type="ECO:0000256" key="2">
    <source>
        <dbReference type="SAM" id="Phobius"/>
    </source>
</evidence>
<feature type="region of interest" description="Disordered" evidence="1">
    <location>
        <begin position="1"/>
        <end position="31"/>
    </location>
</feature>
<keyword evidence="2" id="KW-0472">Membrane</keyword>
<gene>
    <name evidence="3" type="ORF">THAPSDRAFT_7512</name>
</gene>
<protein>
    <submittedName>
        <fullName evidence="3">Uncharacterized protein</fullName>
    </submittedName>
</protein>
<dbReference type="InParanoid" id="B8C6R0"/>
<feature type="transmembrane region" description="Helical" evidence="2">
    <location>
        <begin position="354"/>
        <end position="375"/>
    </location>
</feature>
<proteinExistence type="predicted"/>
<keyword evidence="4" id="KW-1185">Reference proteome</keyword>
<organism evidence="3 4">
    <name type="scientific">Thalassiosira pseudonana</name>
    <name type="common">Marine diatom</name>
    <name type="synonym">Cyclotella nana</name>
    <dbReference type="NCBI Taxonomy" id="35128"/>
    <lineage>
        <taxon>Eukaryota</taxon>
        <taxon>Sar</taxon>
        <taxon>Stramenopiles</taxon>
        <taxon>Ochrophyta</taxon>
        <taxon>Bacillariophyta</taxon>
        <taxon>Coscinodiscophyceae</taxon>
        <taxon>Thalassiosirophycidae</taxon>
        <taxon>Thalassiosirales</taxon>
        <taxon>Thalassiosiraceae</taxon>
        <taxon>Thalassiosira</taxon>
    </lineage>
</organism>
<evidence type="ECO:0000313" key="3">
    <source>
        <dbReference type="EMBL" id="EED90847.1"/>
    </source>
</evidence>
<dbReference type="Proteomes" id="UP000001449">
    <property type="component" value="Chromosome 8"/>
</dbReference>
<dbReference type="HOGENOM" id="CLU_566861_0_0_1"/>
<dbReference type="RefSeq" id="XP_002291996.1">
    <property type="nucleotide sequence ID" value="XM_002291960.1"/>
</dbReference>
<evidence type="ECO:0000256" key="1">
    <source>
        <dbReference type="SAM" id="MobiDB-lite"/>
    </source>
</evidence>
<feature type="compositionally biased region" description="Basic residues" evidence="1">
    <location>
        <begin position="292"/>
        <end position="303"/>
    </location>
</feature>
<dbReference type="EMBL" id="CM000644">
    <property type="protein sequence ID" value="EED90847.1"/>
    <property type="molecule type" value="Genomic_DNA"/>
</dbReference>
<name>B8C6R0_THAPS</name>
<keyword evidence="2" id="KW-0812">Transmembrane</keyword>
<evidence type="ECO:0000313" key="4">
    <source>
        <dbReference type="Proteomes" id="UP000001449"/>
    </source>
</evidence>
<feature type="region of interest" description="Disordered" evidence="1">
    <location>
        <begin position="270"/>
        <end position="307"/>
    </location>
</feature>
<accession>B8C6R0</accession>
<reference evidence="3 4" key="2">
    <citation type="journal article" date="2008" name="Nature">
        <title>The Phaeodactylum genome reveals the evolutionary history of diatom genomes.</title>
        <authorList>
            <person name="Bowler C."/>
            <person name="Allen A.E."/>
            <person name="Badger J.H."/>
            <person name="Grimwood J."/>
            <person name="Jabbari K."/>
            <person name="Kuo A."/>
            <person name="Maheswari U."/>
            <person name="Martens C."/>
            <person name="Maumus F."/>
            <person name="Otillar R.P."/>
            <person name="Rayko E."/>
            <person name="Salamov A."/>
            <person name="Vandepoele K."/>
            <person name="Beszteri B."/>
            <person name="Gruber A."/>
            <person name="Heijde M."/>
            <person name="Katinka M."/>
            <person name="Mock T."/>
            <person name="Valentin K."/>
            <person name="Verret F."/>
            <person name="Berges J.A."/>
            <person name="Brownlee C."/>
            <person name="Cadoret J.P."/>
            <person name="Chiovitti A."/>
            <person name="Choi C.J."/>
            <person name="Coesel S."/>
            <person name="De Martino A."/>
            <person name="Detter J.C."/>
            <person name="Durkin C."/>
            <person name="Falciatore A."/>
            <person name="Fournet J."/>
            <person name="Haruta M."/>
            <person name="Huysman M.J."/>
            <person name="Jenkins B.D."/>
            <person name="Jiroutova K."/>
            <person name="Jorgensen R.E."/>
            <person name="Joubert Y."/>
            <person name="Kaplan A."/>
            <person name="Kroger N."/>
            <person name="Kroth P.G."/>
            <person name="La Roche J."/>
            <person name="Lindquist E."/>
            <person name="Lommer M."/>
            <person name="Martin-Jezequel V."/>
            <person name="Lopez P.J."/>
            <person name="Lucas S."/>
            <person name="Mangogna M."/>
            <person name="McGinnis K."/>
            <person name="Medlin L.K."/>
            <person name="Montsant A."/>
            <person name="Oudot-Le Secq M.P."/>
            <person name="Napoli C."/>
            <person name="Obornik M."/>
            <person name="Parker M.S."/>
            <person name="Petit J.L."/>
            <person name="Porcel B.M."/>
            <person name="Poulsen N."/>
            <person name="Robison M."/>
            <person name="Rychlewski L."/>
            <person name="Rynearson T.A."/>
            <person name="Schmutz J."/>
            <person name="Shapiro H."/>
            <person name="Siaut M."/>
            <person name="Stanley M."/>
            <person name="Sussman M.R."/>
            <person name="Taylor A.R."/>
            <person name="Vardi A."/>
            <person name="von Dassow P."/>
            <person name="Vyverman W."/>
            <person name="Willis A."/>
            <person name="Wyrwicz L.S."/>
            <person name="Rokhsar D.S."/>
            <person name="Weissenbach J."/>
            <person name="Armbrust E.V."/>
            <person name="Green B.R."/>
            <person name="Van de Peer Y."/>
            <person name="Grigoriev I.V."/>
        </authorList>
    </citation>
    <scope>NUCLEOTIDE SEQUENCE [LARGE SCALE GENOMIC DNA]</scope>
    <source>
        <strain evidence="3 4">CCMP1335</strain>
    </source>
</reference>
<reference evidence="3 4" key="1">
    <citation type="journal article" date="2004" name="Science">
        <title>The genome of the diatom Thalassiosira pseudonana: ecology, evolution, and metabolism.</title>
        <authorList>
            <person name="Armbrust E.V."/>
            <person name="Berges J.A."/>
            <person name="Bowler C."/>
            <person name="Green B.R."/>
            <person name="Martinez D."/>
            <person name="Putnam N.H."/>
            <person name="Zhou S."/>
            <person name="Allen A.E."/>
            <person name="Apt K.E."/>
            <person name="Bechner M."/>
            <person name="Brzezinski M.A."/>
            <person name="Chaal B.K."/>
            <person name="Chiovitti A."/>
            <person name="Davis A.K."/>
            <person name="Demarest M.S."/>
            <person name="Detter J.C."/>
            <person name="Glavina T."/>
            <person name="Goodstein D."/>
            <person name="Hadi M.Z."/>
            <person name="Hellsten U."/>
            <person name="Hildebrand M."/>
            <person name="Jenkins B.D."/>
            <person name="Jurka J."/>
            <person name="Kapitonov V.V."/>
            <person name="Kroger N."/>
            <person name="Lau W.W."/>
            <person name="Lane T.W."/>
            <person name="Larimer F.W."/>
            <person name="Lippmeier J.C."/>
            <person name="Lucas S."/>
            <person name="Medina M."/>
            <person name="Montsant A."/>
            <person name="Obornik M."/>
            <person name="Parker M.S."/>
            <person name="Palenik B."/>
            <person name="Pazour G.J."/>
            <person name="Richardson P.M."/>
            <person name="Rynearson T.A."/>
            <person name="Saito M.A."/>
            <person name="Schwartz D.C."/>
            <person name="Thamatrakoln K."/>
            <person name="Valentin K."/>
            <person name="Vardi A."/>
            <person name="Wilkerson F.P."/>
            <person name="Rokhsar D.S."/>
        </authorList>
    </citation>
    <scope>NUCLEOTIDE SEQUENCE [LARGE SCALE GENOMIC DNA]</scope>
    <source>
        <strain evidence="3 4">CCMP1335</strain>
    </source>
</reference>
<dbReference type="eggNOG" id="ENOG502R8UK">
    <property type="taxonomic scope" value="Eukaryota"/>
</dbReference>
<keyword evidence="2" id="KW-1133">Transmembrane helix</keyword>
<dbReference type="PaxDb" id="35128-Thaps7512"/>
<dbReference type="GeneID" id="7445570"/>
<dbReference type="KEGG" id="tps:THAPSDRAFT_7512"/>